<gene>
    <name evidence="3" type="ORF">AMJ39_01145</name>
</gene>
<dbReference type="CDD" id="cd05819">
    <property type="entry name" value="NHL"/>
    <property type="match status" value="1"/>
</dbReference>
<organism evidence="3 4">
    <name type="scientific">candidate division TA06 bacterium DG_24</name>
    <dbReference type="NCBI Taxonomy" id="1703770"/>
    <lineage>
        <taxon>Bacteria</taxon>
        <taxon>Bacteria division TA06</taxon>
    </lineage>
</organism>
<evidence type="ECO:0008006" key="5">
    <source>
        <dbReference type="Google" id="ProtNLM"/>
    </source>
</evidence>
<dbReference type="InterPro" id="IPR011042">
    <property type="entry name" value="6-blade_b-propeller_TolB-like"/>
</dbReference>
<dbReference type="Pfam" id="PF01436">
    <property type="entry name" value="NHL"/>
    <property type="match status" value="3"/>
</dbReference>
<keyword evidence="1" id="KW-0677">Repeat</keyword>
<dbReference type="AlphaFoldDB" id="A0A0S7WW78"/>
<dbReference type="PROSITE" id="PS51125">
    <property type="entry name" value="NHL"/>
    <property type="match status" value="4"/>
</dbReference>
<evidence type="ECO:0000256" key="2">
    <source>
        <dbReference type="PROSITE-ProRule" id="PRU00504"/>
    </source>
</evidence>
<dbReference type="PATRIC" id="fig|1703770.3.peg.302"/>
<reference evidence="3 4" key="1">
    <citation type="journal article" date="2015" name="Microbiome">
        <title>Genomic resolution of linkages in carbon, nitrogen, and sulfur cycling among widespread estuary sediment bacteria.</title>
        <authorList>
            <person name="Baker B.J."/>
            <person name="Lazar C.S."/>
            <person name="Teske A.P."/>
            <person name="Dick G.J."/>
        </authorList>
    </citation>
    <scope>NUCLEOTIDE SEQUENCE [LARGE SCALE GENOMIC DNA]</scope>
    <source>
        <strain evidence="3">DG_24</strain>
    </source>
</reference>
<feature type="repeat" description="NHL" evidence="2">
    <location>
        <begin position="64"/>
        <end position="101"/>
    </location>
</feature>
<dbReference type="PANTHER" id="PTHR24104">
    <property type="entry name" value="E3 UBIQUITIN-PROTEIN LIGASE NHLRC1-RELATED"/>
    <property type="match status" value="1"/>
</dbReference>
<feature type="repeat" description="NHL" evidence="2">
    <location>
        <begin position="196"/>
        <end position="239"/>
    </location>
</feature>
<dbReference type="Gene3D" id="2.120.10.30">
    <property type="entry name" value="TolB, C-terminal domain"/>
    <property type="match status" value="2"/>
</dbReference>
<dbReference type="SUPFAM" id="SSF101898">
    <property type="entry name" value="NHL repeat"/>
    <property type="match status" value="1"/>
</dbReference>
<dbReference type="InterPro" id="IPR050952">
    <property type="entry name" value="TRIM-NHL_E3_ligases"/>
</dbReference>
<comment type="caution">
    <text evidence="3">The sequence shown here is derived from an EMBL/GenBank/DDBJ whole genome shotgun (WGS) entry which is preliminary data.</text>
</comment>
<feature type="repeat" description="NHL" evidence="2">
    <location>
        <begin position="248"/>
        <end position="281"/>
    </location>
</feature>
<name>A0A0S7WW78_UNCT6</name>
<dbReference type="PANTHER" id="PTHR24104:SF25">
    <property type="entry name" value="PROTEIN LIN-41"/>
    <property type="match status" value="1"/>
</dbReference>
<evidence type="ECO:0000313" key="3">
    <source>
        <dbReference type="EMBL" id="KPJ54363.1"/>
    </source>
</evidence>
<dbReference type="GO" id="GO:0008270">
    <property type="term" value="F:zinc ion binding"/>
    <property type="evidence" value="ECO:0007669"/>
    <property type="project" value="UniProtKB-KW"/>
</dbReference>
<evidence type="ECO:0000256" key="1">
    <source>
        <dbReference type="ARBA" id="ARBA00022737"/>
    </source>
</evidence>
<accession>A0A0S7WW78</accession>
<dbReference type="STRING" id="1703770.AMJ39_01145"/>
<dbReference type="InterPro" id="IPR001258">
    <property type="entry name" value="NHL_repeat"/>
</dbReference>
<dbReference type="Proteomes" id="UP000052008">
    <property type="component" value="Unassembled WGS sequence"/>
</dbReference>
<proteinExistence type="predicted"/>
<sequence length="334" mass="36236">MEKMACARDIRQIPSPEARDRMLRACVGIVSLLFVSCSPDLVRRSSMPAKAPEALEAVRILGARHGEMAGLAGPEGVCLDLRGRVYVADTGNDRIVVFSSQGDLLYEFGHRGWREGEFDAPIDVAVVSDLVFVVDWGNERIQTFGRDGDPRGSVSIPDERGPWRPAGLVLGSAGALYFSDGERDRVVGLNRAGQIAFEIGGFGHWHGQLDDPRGVEVTDDQRLYVADSGNGRVEIFDALGAWESSLVGGDLVMPWDVCADGMGNLFVSDAGSDRVCVYGADGEFLFSVGTEGLRSGGLRQPTGIAFDGTEFIYVADKGNDRIQVFRIVYKARNR</sequence>
<protein>
    <recommendedName>
        <fullName evidence="5">6-bladed beta-propeller</fullName>
    </recommendedName>
</protein>
<dbReference type="EMBL" id="LIZS01000004">
    <property type="protein sequence ID" value="KPJ54363.1"/>
    <property type="molecule type" value="Genomic_DNA"/>
</dbReference>
<evidence type="ECO:0000313" key="4">
    <source>
        <dbReference type="Proteomes" id="UP000052008"/>
    </source>
</evidence>
<feature type="repeat" description="NHL" evidence="2">
    <location>
        <begin position="285"/>
        <end position="328"/>
    </location>
</feature>